<proteinExistence type="predicted"/>
<protein>
    <submittedName>
        <fullName evidence="1">Uncharacterized protein</fullName>
    </submittedName>
</protein>
<name>A0A2P2PLH0_RHIMU</name>
<dbReference type="EMBL" id="GGEC01075094">
    <property type="protein sequence ID" value="MBX55578.1"/>
    <property type="molecule type" value="Transcribed_RNA"/>
</dbReference>
<sequence>MQSKPYYLLLMEVKGNSYTKTKLHG</sequence>
<organism evidence="1">
    <name type="scientific">Rhizophora mucronata</name>
    <name type="common">Asiatic mangrove</name>
    <dbReference type="NCBI Taxonomy" id="61149"/>
    <lineage>
        <taxon>Eukaryota</taxon>
        <taxon>Viridiplantae</taxon>
        <taxon>Streptophyta</taxon>
        <taxon>Embryophyta</taxon>
        <taxon>Tracheophyta</taxon>
        <taxon>Spermatophyta</taxon>
        <taxon>Magnoliopsida</taxon>
        <taxon>eudicotyledons</taxon>
        <taxon>Gunneridae</taxon>
        <taxon>Pentapetalae</taxon>
        <taxon>rosids</taxon>
        <taxon>fabids</taxon>
        <taxon>Malpighiales</taxon>
        <taxon>Rhizophoraceae</taxon>
        <taxon>Rhizophora</taxon>
    </lineage>
</organism>
<dbReference type="AlphaFoldDB" id="A0A2P2PLH0"/>
<evidence type="ECO:0000313" key="1">
    <source>
        <dbReference type="EMBL" id="MBX55578.1"/>
    </source>
</evidence>
<reference evidence="1" key="1">
    <citation type="submission" date="2018-02" db="EMBL/GenBank/DDBJ databases">
        <title>Rhizophora mucronata_Transcriptome.</title>
        <authorList>
            <person name="Meera S.P."/>
            <person name="Sreeshan A."/>
            <person name="Augustine A."/>
        </authorList>
    </citation>
    <scope>NUCLEOTIDE SEQUENCE</scope>
    <source>
        <tissue evidence="1">Leaf</tissue>
    </source>
</reference>
<accession>A0A2P2PLH0</accession>